<proteinExistence type="predicted"/>
<dbReference type="InterPro" id="IPR001434">
    <property type="entry name" value="OmcB-like_DUF11"/>
</dbReference>
<protein>
    <submittedName>
        <fullName evidence="5">Putative repeat protein (TIGR01451 family)/predicted secreted protein (Por secretion system target)</fullName>
    </submittedName>
</protein>
<dbReference type="InterPro" id="IPR055353">
    <property type="entry name" value="DUF7619"/>
</dbReference>
<evidence type="ECO:0000313" key="6">
    <source>
        <dbReference type="Proteomes" id="UP000256919"/>
    </source>
</evidence>
<keyword evidence="6" id="KW-1185">Reference proteome</keyword>
<keyword evidence="1" id="KW-0732">Signal</keyword>
<dbReference type="InterPro" id="IPR026444">
    <property type="entry name" value="Secre_tail"/>
</dbReference>
<sequence>MKKLLLLFGFILLLQTNEILAQVIELPNMLYLCDGGSLQLDGTVVNTSDTNITYQWYYGLSFSSSNTEIVGATNPLLTITGADNERGFYKVRAILSDGSNHVDWVQIIKSDSNTNFEYVQCNNFFIEELQIENTLSNVSNITTKYYELEEDATLGNENNSYEFFIYDFAITIFIRVEENSGACVDIIPVEVSSDSYLYANWVPNMGNCSTDSSNVVFDLTTNDDQILGGQQAVVSYFVNYNDAINLATPITNASTYVPLSPNQTIYARVYNPDDINFGCFADSSIIQFQLLSISSPTPNTELDYIVCDASIGTATDGIGVFDLTSQNSLVLSGLSTFQYNISYYTTLMDADSNTNAITSPNNYIASNGVVYVRVESSSNSACVQISQMNLLVQDACDDISVNLLSYWQAPRPGFTYKNMLIVRNYGESTVSSGTVVFTADPSVTYTGASGLSAGNSITPTPNGFTLDFTNLLPGESEVIYIEALVATSANLGDMITNVSEYTTAANDVVIENNTSSLSEIIIGSYDPNDINESHGPEIEHVSFTEGDYLYYTIRFQNVGTASAINVTIENILDPKLDKSTFQMLRASHSYGIERDFDALTWQFNTINLGDAATDEANSHGFVYYKIKPLAGYEIGDIVPNTAGIIFDFNAPVVTNTFNTEFVAALGLAENGLNSQYVLYPNPSKDVVSLSFNSEQSTVEVGVFDILGKMVLTQKKQHVSTLELNLSSLEKGVYFVKVKDDKGLFESKKIIKE</sequence>
<gene>
    <name evidence="5" type="ORF">DFQ09_103436</name>
</gene>
<dbReference type="Pfam" id="PF01345">
    <property type="entry name" value="DUF11"/>
    <property type="match status" value="1"/>
</dbReference>
<dbReference type="Pfam" id="PF18962">
    <property type="entry name" value="Por_Secre_tail"/>
    <property type="match status" value="1"/>
</dbReference>
<accession>A0A3D9N0N3</accession>
<organism evidence="5 6">
    <name type="scientific">Winogradskyella pacifica</name>
    <dbReference type="NCBI Taxonomy" id="664642"/>
    <lineage>
        <taxon>Bacteria</taxon>
        <taxon>Pseudomonadati</taxon>
        <taxon>Bacteroidota</taxon>
        <taxon>Flavobacteriia</taxon>
        <taxon>Flavobacteriales</taxon>
        <taxon>Flavobacteriaceae</taxon>
        <taxon>Winogradskyella</taxon>
    </lineage>
</organism>
<dbReference type="Gene3D" id="2.60.40.3080">
    <property type="match status" value="1"/>
</dbReference>
<reference evidence="5 6" key="1">
    <citation type="submission" date="2018-07" db="EMBL/GenBank/DDBJ databases">
        <title>Genomic Encyclopedia of Type Strains, Phase III (KMG-III): the genomes of soil and plant-associated and newly described type strains.</title>
        <authorList>
            <person name="Whitman W."/>
        </authorList>
    </citation>
    <scope>NUCLEOTIDE SEQUENCE [LARGE SCALE GENOMIC DNA]</scope>
    <source>
        <strain evidence="5 6">CECT 7948</strain>
    </source>
</reference>
<feature type="domain" description="DUF7619" evidence="4">
    <location>
        <begin position="526"/>
        <end position="660"/>
    </location>
</feature>
<feature type="domain" description="Secretion system C-terminal sorting" evidence="3">
    <location>
        <begin position="678"/>
        <end position="750"/>
    </location>
</feature>
<evidence type="ECO:0000259" key="2">
    <source>
        <dbReference type="Pfam" id="PF01345"/>
    </source>
</evidence>
<dbReference type="RefSeq" id="WP_115809643.1">
    <property type="nucleotide sequence ID" value="NZ_QREI01000003.1"/>
</dbReference>
<evidence type="ECO:0000259" key="4">
    <source>
        <dbReference type="Pfam" id="PF24595"/>
    </source>
</evidence>
<dbReference type="EMBL" id="QREI01000003">
    <property type="protein sequence ID" value="REE25124.1"/>
    <property type="molecule type" value="Genomic_DNA"/>
</dbReference>
<comment type="caution">
    <text evidence="5">The sequence shown here is derived from an EMBL/GenBank/DDBJ whole genome shotgun (WGS) entry which is preliminary data.</text>
</comment>
<dbReference type="Proteomes" id="UP000256919">
    <property type="component" value="Unassembled WGS sequence"/>
</dbReference>
<evidence type="ECO:0000313" key="5">
    <source>
        <dbReference type="EMBL" id="REE25124.1"/>
    </source>
</evidence>
<evidence type="ECO:0000259" key="3">
    <source>
        <dbReference type="Pfam" id="PF18962"/>
    </source>
</evidence>
<name>A0A3D9N0N3_9FLAO</name>
<dbReference type="NCBIfam" id="TIGR04183">
    <property type="entry name" value="Por_Secre_tail"/>
    <property type="match status" value="1"/>
</dbReference>
<feature type="domain" description="DUF11" evidence="2">
    <location>
        <begin position="408"/>
        <end position="517"/>
    </location>
</feature>
<dbReference type="AlphaFoldDB" id="A0A3D9N0N3"/>
<dbReference type="OrthoDB" id="1110367at2"/>
<dbReference type="Pfam" id="PF24595">
    <property type="entry name" value="DUF7619"/>
    <property type="match status" value="1"/>
</dbReference>
<evidence type="ECO:0000256" key="1">
    <source>
        <dbReference type="ARBA" id="ARBA00022729"/>
    </source>
</evidence>